<dbReference type="OrthoDB" id="2333384at2759"/>
<comment type="caution">
    <text evidence="1">The sequence shown here is derived from an EMBL/GenBank/DDBJ whole genome shotgun (WGS) entry which is preliminary data.</text>
</comment>
<protein>
    <recommendedName>
        <fullName evidence="3">Arrestin-like N-terminal domain-containing protein</fullName>
    </recommendedName>
</protein>
<dbReference type="AlphaFoldDB" id="A0A9W9F5W0"/>
<evidence type="ECO:0000313" key="1">
    <source>
        <dbReference type="EMBL" id="KAJ5094084.1"/>
    </source>
</evidence>
<evidence type="ECO:0008006" key="3">
    <source>
        <dbReference type="Google" id="ProtNLM"/>
    </source>
</evidence>
<sequence>MYHISTKTTAEDLKFDVAAPTGWAFAAGDTIIGNLVRSAEIVAPEATVKIDLIGRIRSQMTEGHSENKKTYEDDRDLFDSQETVLYHGPLHLPAGSDERLNWEFSVKIPSELNKNPELDYATVGSLLSTTDSDRPDPSILPPTFESSGLPGYKSSRTTIKYYLKASLNHRSGKSSKIHEITWPVKIRYSSPPTTAQSQIQQALPSETKVQSQRLLPGMQNAQLSLHDKTRKLFRSSKVPGFHFKMNASWPMAIRFDDPEPIPITVQFESLPEKTSAEIKDVPQEIRIDSIKILLCSRAMLRIKSRLSSTSFHSDCHVKSADLGLNKVLSLLENPMTVLTGKGNEPLHLGNMFHLILHEYGMTSGNTRLYPMRPLYPDFVTHGIRHTNSLELQITVNIAGESVTATASSPVKILSAE</sequence>
<name>A0A9W9F5W0_9EURO</name>
<gene>
    <name evidence="1" type="ORF">N7456_009945</name>
</gene>
<proteinExistence type="predicted"/>
<organism evidence="1 2">
    <name type="scientific">Penicillium angulare</name>
    <dbReference type="NCBI Taxonomy" id="116970"/>
    <lineage>
        <taxon>Eukaryota</taxon>
        <taxon>Fungi</taxon>
        <taxon>Dikarya</taxon>
        <taxon>Ascomycota</taxon>
        <taxon>Pezizomycotina</taxon>
        <taxon>Eurotiomycetes</taxon>
        <taxon>Eurotiomycetidae</taxon>
        <taxon>Eurotiales</taxon>
        <taxon>Aspergillaceae</taxon>
        <taxon>Penicillium</taxon>
    </lineage>
</organism>
<accession>A0A9W9F5W0</accession>
<dbReference type="EMBL" id="JAPQKH010000006">
    <property type="protein sequence ID" value="KAJ5094084.1"/>
    <property type="molecule type" value="Genomic_DNA"/>
</dbReference>
<evidence type="ECO:0000313" key="2">
    <source>
        <dbReference type="Proteomes" id="UP001149165"/>
    </source>
</evidence>
<dbReference type="Proteomes" id="UP001149165">
    <property type="component" value="Unassembled WGS sequence"/>
</dbReference>
<dbReference type="InterPro" id="IPR014752">
    <property type="entry name" value="Arrestin-like_C"/>
</dbReference>
<reference evidence="1" key="1">
    <citation type="submission" date="2022-11" db="EMBL/GenBank/DDBJ databases">
        <authorList>
            <person name="Petersen C."/>
        </authorList>
    </citation>
    <scope>NUCLEOTIDE SEQUENCE</scope>
    <source>
        <strain evidence="1">IBT 30069</strain>
    </source>
</reference>
<dbReference type="Gene3D" id="2.60.40.640">
    <property type="match status" value="1"/>
</dbReference>
<reference evidence="1" key="2">
    <citation type="journal article" date="2023" name="IMA Fungus">
        <title>Comparative genomic study of the Penicillium genus elucidates a diverse pangenome and 15 lateral gene transfer events.</title>
        <authorList>
            <person name="Petersen C."/>
            <person name="Sorensen T."/>
            <person name="Nielsen M.R."/>
            <person name="Sondergaard T.E."/>
            <person name="Sorensen J.L."/>
            <person name="Fitzpatrick D.A."/>
            <person name="Frisvad J.C."/>
            <person name="Nielsen K.L."/>
        </authorList>
    </citation>
    <scope>NUCLEOTIDE SEQUENCE</scope>
    <source>
        <strain evidence="1">IBT 30069</strain>
    </source>
</reference>
<keyword evidence="2" id="KW-1185">Reference proteome</keyword>